<evidence type="ECO:0000256" key="1">
    <source>
        <dbReference type="SAM" id="Phobius"/>
    </source>
</evidence>
<keyword evidence="3" id="KW-1185">Reference proteome</keyword>
<dbReference type="PANTHER" id="PTHR34928">
    <property type="entry name" value="TRANSMEMBRANE PROTEIN 217"/>
    <property type="match status" value="1"/>
</dbReference>
<keyword evidence="1 2" id="KW-0812">Transmembrane</keyword>
<dbReference type="InterPro" id="IPR027862">
    <property type="entry name" value="DUF4534"/>
</dbReference>
<dbReference type="AlphaFoldDB" id="L9KTU1"/>
<sequence>MNAKVFSFMAGIFSILSTIQFCIIDLNQVTYVGYEDRFNIYTDTKSKLVSWILAHKYTISIVLSTTTILISYLLLCCIHRNTYPGLLVYALWIIVYELMGFSMVLLTNGIIKEQFRELSYLHLVLQISRMLLHFGCLPCIVKYAYAVYKDPKITSKTEHRRHSSISTVDSWTPITWGTFYRKLT</sequence>
<feature type="transmembrane region" description="Helical" evidence="1">
    <location>
        <begin position="131"/>
        <end position="148"/>
    </location>
</feature>
<reference evidence="3" key="2">
    <citation type="journal article" date="2013" name="Nat. Commun.">
        <title>Genome of the Chinese tree shrew.</title>
        <authorList>
            <person name="Fan Y."/>
            <person name="Huang Z.Y."/>
            <person name="Cao C.C."/>
            <person name="Chen C.S."/>
            <person name="Chen Y.X."/>
            <person name="Fan D.D."/>
            <person name="He J."/>
            <person name="Hou H.L."/>
            <person name="Hu L."/>
            <person name="Hu X.T."/>
            <person name="Jiang X.T."/>
            <person name="Lai R."/>
            <person name="Lang Y.S."/>
            <person name="Liang B."/>
            <person name="Liao S.G."/>
            <person name="Mu D."/>
            <person name="Ma Y.Y."/>
            <person name="Niu Y.Y."/>
            <person name="Sun X.Q."/>
            <person name="Xia J.Q."/>
            <person name="Xiao J."/>
            <person name="Xiong Z.Q."/>
            <person name="Xu L."/>
            <person name="Yang L."/>
            <person name="Zhang Y."/>
            <person name="Zhao W."/>
            <person name="Zhao X.D."/>
            <person name="Zheng Y.T."/>
            <person name="Zhou J.M."/>
            <person name="Zhu Y.B."/>
            <person name="Zhang G.J."/>
            <person name="Wang J."/>
            <person name="Yao Y.G."/>
        </authorList>
    </citation>
    <scope>NUCLEOTIDE SEQUENCE [LARGE SCALE GENOMIC DNA]</scope>
</reference>
<keyword evidence="1" id="KW-1133">Transmembrane helix</keyword>
<accession>L9KTU1</accession>
<keyword evidence="1" id="KW-0472">Membrane</keyword>
<dbReference type="OrthoDB" id="9443855at2759"/>
<evidence type="ECO:0000313" key="3">
    <source>
        <dbReference type="Proteomes" id="UP000011518"/>
    </source>
</evidence>
<dbReference type="Pfam" id="PF15049">
    <property type="entry name" value="DUF4534"/>
    <property type="match status" value="1"/>
</dbReference>
<dbReference type="KEGG" id="tup:106734870"/>
<name>L9KTU1_TUPCH</name>
<organism evidence="2 3">
    <name type="scientific">Tupaia chinensis</name>
    <name type="common">Chinese tree shrew</name>
    <name type="synonym">Tupaia belangeri chinensis</name>
    <dbReference type="NCBI Taxonomy" id="246437"/>
    <lineage>
        <taxon>Eukaryota</taxon>
        <taxon>Metazoa</taxon>
        <taxon>Chordata</taxon>
        <taxon>Craniata</taxon>
        <taxon>Vertebrata</taxon>
        <taxon>Euteleostomi</taxon>
        <taxon>Mammalia</taxon>
        <taxon>Eutheria</taxon>
        <taxon>Euarchontoglires</taxon>
        <taxon>Scandentia</taxon>
        <taxon>Tupaiidae</taxon>
        <taxon>Tupaia</taxon>
    </lineage>
</organism>
<dbReference type="EMBL" id="KB320663">
    <property type="protein sequence ID" value="ELW66108.1"/>
    <property type="molecule type" value="Genomic_DNA"/>
</dbReference>
<feature type="transmembrane region" description="Helical" evidence="1">
    <location>
        <begin position="54"/>
        <end position="75"/>
    </location>
</feature>
<feature type="transmembrane region" description="Helical" evidence="1">
    <location>
        <begin position="87"/>
        <end position="111"/>
    </location>
</feature>
<dbReference type="STRING" id="246437.L9KTU1"/>
<protein>
    <submittedName>
        <fullName evidence="2">Transmembrane protein 217</fullName>
    </submittedName>
</protein>
<feature type="transmembrane region" description="Helical" evidence="1">
    <location>
        <begin position="12"/>
        <end position="34"/>
    </location>
</feature>
<dbReference type="InParanoid" id="L9KTU1"/>
<reference evidence="3" key="1">
    <citation type="submission" date="2012-07" db="EMBL/GenBank/DDBJ databases">
        <title>Genome of the Chinese tree shrew, a rising model animal genetically related to primates.</title>
        <authorList>
            <person name="Zhang G."/>
            <person name="Fan Y."/>
            <person name="Yao Y."/>
            <person name="Huang Z."/>
        </authorList>
    </citation>
    <scope>NUCLEOTIDE SEQUENCE [LARGE SCALE GENOMIC DNA]</scope>
</reference>
<dbReference type="PANTHER" id="PTHR34928:SF3">
    <property type="entry name" value="TRANSMEMBRANE PROTEIN 217B-RELATED"/>
    <property type="match status" value="1"/>
</dbReference>
<proteinExistence type="predicted"/>
<dbReference type="Proteomes" id="UP000011518">
    <property type="component" value="Unassembled WGS sequence"/>
</dbReference>
<gene>
    <name evidence="2" type="ORF">TREES_T100014923</name>
</gene>
<evidence type="ECO:0000313" key="2">
    <source>
        <dbReference type="EMBL" id="ELW66108.1"/>
    </source>
</evidence>